<sequence length="215" mass="24185">MLLTARLPARDSGLTTISVNPESTVWAGSLCEWLGEAETPDAALQILQKSSFETIVLAIRSSFNSGGMPTIPDKIAWTMYQKVAEVKNHPEKLSDLWGHISKLLKKVPEDIMCIIMFFLTIARRLQSRGVTIEDRPPAVFLLKDFFPRYVGEDMSKLLLKNFEHIPPDLPLTLRAVNYKLGSRRCNVLALVSSQKIVPASGAREIRAPEERQPEW</sequence>
<accession>A0AAI8YUR4</accession>
<protein>
    <submittedName>
        <fullName evidence="1">Uncharacterized protein</fullName>
    </submittedName>
</protein>
<dbReference type="Proteomes" id="UP001296104">
    <property type="component" value="Unassembled WGS sequence"/>
</dbReference>
<dbReference type="EMBL" id="CAVMBE010000010">
    <property type="protein sequence ID" value="CAK3893192.1"/>
    <property type="molecule type" value="Genomic_DNA"/>
</dbReference>
<evidence type="ECO:0000313" key="2">
    <source>
        <dbReference type="Proteomes" id="UP001296104"/>
    </source>
</evidence>
<organism evidence="1 2">
    <name type="scientific">Lecanosticta acicola</name>
    <dbReference type="NCBI Taxonomy" id="111012"/>
    <lineage>
        <taxon>Eukaryota</taxon>
        <taxon>Fungi</taxon>
        <taxon>Dikarya</taxon>
        <taxon>Ascomycota</taxon>
        <taxon>Pezizomycotina</taxon>
        <taxon>Dothideomycetes</taxon>
        <taxon>Dothideomycetidae</taxon>
        <taxon>Mycosphaerellales</taxon>
        <taxon>Mycosphaerellaceae</taxon>
        <taxon>Lecanosticta</taxon>
    </lineage>
</organism>
<name>A0AAI8YUR4_9PEZI</name>
<evidence type="ECO:0000313" key="1">
    <source>
        <dbReference type="EMBL" id="CAK3893192.1"/>
    </source>
</evidence>
<keyword evidence="2" id="KW-1185">Reference proteome</keyword>
<proteinExistence type="predicted"/>
<gene>
    <name evidence="1" type="ORF">LECACI_7A002340</name>
</gene>
<reference evidence="1" key="1">
    <citation type="submission" date="2023-11" db="EMBL/GenBank/DDBJ databases">
        <authorList>
            <person name="Alioto T."/>
            <person name="Alioto T."/>
            <person name="Gomez Garrido J."/>
        </authorList>
    </citation>
    <scope>NUCLEOTIDE SEQUENCE</scope>
</reference>
<dbReference type="AlphaFoldDB" id="A0AAI8YUR4"/>
<comment type="caution">
    <text evidence="1">The sequence shown here is derived from an EMBL/GenBank/DDBJ whole genome shotgun (WGS) entry which is preliminary data.</text>
</comment>